<reference evidence="1" key="1">
    <citation type="journal article" date="2020" name="bioRxiv">
        <title>Chromosome-level reference genome of the European wasp spider Argiope bruennichi: a resource for studies on range expansion and evolutionary adaptation.</title>
        <authorList>
            <person name="Sheffer M.M."/>
            <person name="Hoppe A."/>
            <person name="Krehenwinkel H."/>
            <person name="Uhl G."/>
            <person name="Kuss A.W."/>
            <person name="Jensen L."/>
            <person name="Jensen C."/>
            <person name="Gillespie R.G."/>
            <person name="Hoff K.J."/>
            <person name="Prost S."/>
        </authorList>
    </citation>
    <scope>NUCLEOTIDE SEQUENCE</scope>
</reference>
<sequence length="142" mass="16517">MNPYRGYAQRQNIPRQNVRLLNPEIRTKTRRRERRASIAIIGYSRAGKKTLAYRFGAMNEGPFEEEIASQYDYVANINLDTREINGTGDLIMRSYVVPPPEDLPREFPPRYFRAIHHFAVLVFICSVVDKSSFVDIVMKFTT</sequence>
<evidence type="ECO:0000313" key="2">
    <source>
        <dbReference type="Proteomes" id="UP000807504"/>
    </source>
</evidence>
<reference evidence="1" key="2">
    <citation type="submission" date="2020-06" db="EMBL/GenBank/DDBJ databases">
        <authorList>
            <person name="Sheffer M."/>
        </authorList>
    </citation>
    <scope>NUCLEOTIDE SEQUENCE</scope>
</reference>
<name>A0A8T0E8I4_ARGBR</name>
<organism evidence="1 2">
    <name type="scientific">Argiope bruennichi</name>
    <name type="common">Wasp spider</name>
    <name type="synonym">Aranea bruennichi</name>
    <dbReference type="NCBI Taxonomy" id="94029"/>
    <lineage>
        <taxon>Eukaryota</taxon>
        <taxon>Metazoa</taxon>
        <taxon>Ecdysozoa</taxon>
        <taxon>Arthropoda</taxon>
        <taxon>Chelicerata</taxon>
        <taxon>Arachnida</taxon>
        <taxon>Araneae</taxon>
        <taxon>Araneomorphae</taxon>
        <taxon>Entelegynae</taxon>
        <taxon>Araneoidea</taxon>
        <taxon>Araneidae</taxon>
        <taxon>Argiope</taxon>
    </lineage>
</organism>
<comment type="caution">
    <text evidence="1">The sequence shown here is derived from an EMBL/GenBank/DDBJ whole genome shotgun (WGS) entry which is preliminary data.</text>
</comment>
<accession>A0A8T0E8I4</accession>
<dbReference type="AlphaFoldDB" id="A0A8T0E8I4"/>
<gene>
    <name evidence="1" type="ORF">HNY73_019624</name>
</gene>
<dbReference type="EMBL" id="JABXBU010002230">
    <property type="protein sequence ID" value="KAF8766575.1"/>
    <property type="molecule type" value="Genomic_DNA"/>
</dbReference>
<evidence type="ECO:0000313" key="1">
    <source>
        <dbReference type="EMBL" id="KAF8766575.1"/>
    </source>
</evidence>
<protein>
    <submittedName>
        <fullName evidence="1">Uncharacterized protein</fullName>
    </submittedName>
</protein>
<proteinExistence type="predicted"/>
<dbReference type="Proteomes" id="UP000807504">
    <property type="component" value="Unassembled WGS sequence"/>
</dbReference>
<keyword evidence="2" id="KW-1185">Reference proteome</keyword>